<feature type="transmembrane region" description="Helical" evidence="2">
    <location>
        <begin position="190"/>
        <end position="210"/>
    </location>
</feature>
<dbReference type="AlphaFoldDB" id="A0A5E3ZWK2"/>
<organism evidence="4 5">
    <name type="scientific">Lawsonella clevelandensis</name>
    <dbReference type="NCBI Taxonomy" id="1528099"/>
    <lineage>
        <taxon>Bacteria</taxon>
        <taxon>Bacillati</taxon>
        <taxon>Actinomycetota</taxon>
        <taxon>Actinomycetes</taxon>
        <taxon>Mycobacteriales</taxon>
        <taxon>Lawsonellaceae</taxon>
        <taxon>Lawsonella</taxon>
    </lineage>
</organism>
<dbReference type="Pfam" id="PF01381">
    <property type="entry name" value="HTH_3"/>
    <property type="match status" value="1"/>
</dbReference>
<dbReference type="PANTHER" id="PTHR46558:SF13">
    <property type="entry name" value="HTH-TYPE TRANSCRIPTIONAL REGULATOR IMMR"/>
    <property type="match status" value="1"/>
</dbReference>
<dbReference type="Gene3D" id="1.10.260.40">
    <property type="entry name" value="lambda repressor-like DNA-binding domains"/>
    <property type="match status" value="1"/>
</dbReference>
<dbReference type="GO" id="GO:0003677">
    <property type="term" value="F:DNA binding"/>
    <property type="evidence" value="ECO:0007669"/>
    <property type="project" value="UniProtKB-KW"/>
</dbReference>
<feature type="transmembrane region" description="Helical" evidence="2">
    <location>
        <begin position="134"/>
        <end position="154"/>
    </location>
</feature>
<dbReference type="RefSeq" id="WP_148417529.1">
    <property type="nucleotide sequence ID" value="NZ_LR584267.1"/>
</dbReference>
<dbReference type="PROSITE" id="PS50943">
    <property type="entry name" value="HTH_CROC1"/>
    <property type="match status" value="1"/>
</dbReference>
<keyword evidence="1" id="KW-0238">DNA-binding</keyword>
<dbReference type="EMBL" id="LR584267">
    <property type="protein sequence ID" value="VHO00387.1"/>
    <property type="molecule type" value="Genomic_DNA"/>
</dbReference>
<protein>
    <submittedName>
        <fullName evidence="4">HTH-type transcriptional regulator ImmR</fullName>
    </submittedName>
</protein>
<accession>A0A5E3ZWK2</accession>
<dbReference type="CDD" id="cd00093">
    <property type="entry name" value="HTH_XRE"/>
    <property type="match status" value="1"/>
</dbReference>
<evidence type="ECO:0000256" key="2">
    <source>
        <dbReference type="SAM" id="Phobius"/>
    </source>
</evidence>
<evidence type="ECO:0000259" key="3">
    <source>
        <dbReference type="PROSITE" id="PS50943"/>
    </source>
</evidence>
<keyword evidence="2" id="KW-0812">Transmembrane</keyword>
<proteinExistence type="predicted"/>
<feature type="transmembrane region" description="Helical" evidence="2">
    <location>
        <begin position="104"/>
        <end position="122"/>
    </location>
</feature>
<dbReference type="SUPFAM" id="SSF47413">
    <property type="entry name" value="lambda repressor-like DNA-binding domains"/>
    <property type="match status" value="1"/>
</dbReference>
<gene>
    <name evidence="4" type="primary">immR</name>
    <name evidence="4" type="ORF">LC603019_00707</name>
</gene>
<reference evidence="4 5" key="1">
    <citation type="submission" date="2019-04" db="EMBL/GenBank/DDBJ databases">
        <authorList>
            <person name="Seth-Smith MB H."/>
            <person name="Seth-Smith H."/>
        </authorList>
    </citation>
    <scope>NUCLEOTIDE SEQUENCE [LARGE SCALE GENOMIC DNA]</scope>
    <source>
        <strain evidence="4">USB-603019</strain>
    </source>
</reference>
<dbReference type="Proteomes" id="UP000324288">
    <property type="component" value="Chromosome"/>
</dbReference>
<keyword evidence="2" id="KW-0472">Membrane</keyword>
<evidence type="ECO:0000313" key="4">
    <source>
        <dbReference type="EMBL" id="VHO00387.1"/>
    </source>
</evidence>
<feature type="domain" description="HTH cro/C1-type" evidence="3">
    <location>
        <begin position="7"/>
        <end position="61"/>
    </location>
</feature>
<keyword evidence="2" id="KW-1133">Transmembrane helix</keyword>
<dbReference type="InterPro" id="IPR001387">
    <property type="entry name" value="Cro/C1-type_HTH"/>
</dbReference>
<dbReference type="PANTHER" id="PTHR46558">
    <property type="entry name" value="TRACRIPTIONAL REGULATORY PROTEIN-RELATED-RELATED"/>
    <property type="match status" value="1"/>
</dbReference>
<evidence type="ECO:0000313" key="5">
    <source>
        <dbReference type="Proteomes" id="UP000324288"/>
    </source>
</evidence>
<evidence type="ECO:0000256" key="1">
    <source>
        <dbReference type="ARBA" id="ARBA00023125"/>
    </source>
</evidence>
<name>A0A5E3ZWK2_9ACTN</name>
<sequence>MILADKIIELRKKNGWSQEELAEKVGVSRQAISKWEAAQSIPELDRFLTLSELFGVSTDYLIRDDHDAPAPADASTFQGSPLRKISMEEASRYLAAKFASARRAAVGAMLCILALALLIVISDWPGLAVNVRGPLGFAVAAVVVAGAVAIFIINDNHTKQWKWMEKESFESAYGVESMAKERLGAFQPAYTTNLVSGVVLSIVTLILFVVSDLLASATGTTDSAGTTN</sequence>
<dbReference type="InterPro" id="IPR010982">
    <property type="entry name" value="Lambda_DNA-bd_dom_sf"/>
</dbReference>
<dbReference type="SMART" id="SM00530">
    <property type="entry name" value="HTH_XRE"/>
    <property type="match status" value="1"/>
</dbReference>
<keyword evidence="5" id="KW-1185">Reference proteome</keyword>